<feature type="compositionally biased region" description="Low complexity" evidence="4">
    <location>
        <begin position="52"/>
        <end position="64"/>
    </location>
</feature>
<dbReference type="RefSeq" id="XP_025350988.1">
    <property type="nucleotide sequence ID" value="XM_025491357.1"/>
</dbReference>
<evidence type="ECO:0008006" key="7">
    <source>
        <dbReference type="Google" id="ProtNLM"/>
    </source>
</evidence>
<dbReference type="GeneID" id="37013091"/>
<keyword evidence="2" id="KW-0963">Cytoplasm</keyword>
<keyword evidence="3" id="KW-0378">Hydrolase</keyword>
<dbReference type="OrthoDB" id="6375174at2759"/>
<evidence type="ECO:0000256" key="3">
    <source>
        <dbReference type="ARBA" id="ARBA00022801"/>
    </source>
</evidence>
<gene>
    <name evidence="5" type="ORF">BCV69DRAFT_279740</name>
</gene>
<evidence type="ECO:0000256" key="4">
    <source>
        <dbReference type="SAM" id="MobiDB-lite"/>
    </source>
</evidence>
<evidence type="ECO:0000313" key="5">
    <source>
        <dbReference type="EMBL" id="PWN23828.1"/>
    </source>
</evidence>
<dbReference type="AlphaFoldDB" id="A0A316UFW1"/>
<dbReference type="PANTHER" id="PTHR31126">
    <property type="entry name" value="TYROSINE-PROTEIN PHOSPHATASE"/>
    <property type="match status" value="1"/>
</dbReference>
<reference evidence="5 6" key="1">
    <citation type="journal article" date="2018" name="Mol. Biol. Evol.">
        <title>Broad Genomic Sampling Reveals a Smut Pathogenic Ancestry of the Fungal Clade Ustilaginomycotina.</title>
        <authorList>
            <person name="Kijpornyongpan T."/>
            <person name="Mondo S.J."/>
            <person name="Barry K."/>
            <person name="Sandor L."/>
            <person name="Lee J."/>
            <person name="Lipzen A."/>
            <person name="Pangilinan J."/>
            <person name="LaButti K."/>
            <person name="Hainaut M."/>
            <person name="Henrissat B."/>
            <person name="Grigoriev I.V."/>
            <person name="Spatafora J.W."/>
            <person name="Aime M.C."/>
        </authorList>
    </citation>
    <scope>NUCLEOTIDE SEQUENCE [LARGE SCALE GENOMIC DNA]</scope>
    <source>
        <strain evidence="5 6">MCA 4718</strain>
    </source>
</reference>
<sequence>MATALAHLSSQSAELPGFLKLRSTPAAHQTAAGKSIETSSDAQSAKKEDAISLPTTKSAASPSSPALLVPPLNFQNVTFGISRSGHPNERNYEFLRRLRLKTIMYVATDDYRSKISSFAAEEGIKVLHFRISVNKEPFGEMESDIVAEALSQALDKRNYPLLIHCNKGKARVGVITGLIRRLQGWSHTSIFEEYARFAGTKAVDEEFIEVFDLSSVRIDPEHKPDWL</sequence>
<dbReference type="Proteomes" id="UP000245942">
    <property type="component" value="Unassembled WGS sequence"/>
</dbReference>
<dbReference type="InterPro" id="IPR020428">
    <property type="entry name" value="PFA-DSPs"/>
</dbReference>
<dbReference type="FunFam" id="3.90.190.10:FF:000035">
    <property type="entry name" value="Tyrosine phosphatase, putative"/>
    <property type="match status" value="1"/>
</dbReference>
<proteinExistence type="predicted"/>
<dbReference type="Gene3D" id="3.90.190.10">
    <property type="entry name" value="Protein tyrosine phosphatase superfamily"/>
    <property type="match status" value="1"/>
</dbReference>
<organism evidence="5 6">
    <name type="scientific">Pseudomicrostroma glucosiphilum</name>
    <dbReference type="NCBI Taxonomy" id="1684307"/>
    <lineage>
        <taxon>Eukaryota</taxon>
        <taxon>Fungi</taxon>
        <taxon>Dikarya</taxon>
        <taxon>Basidiomycota</taxon>
        <taxon>Ustilaginomycotina</taxon>
        <taxon>Exobasidiomycetes</taxon>
        <taxon>Microstromatales</taxon>
        <taxon>Microstromatales incertae sedis</taxon>
        <taxon>Pseudomicrostroma</taxon>
    </lineage>
</organism>
<protein>
    <recommendedName>
        <fullName evidence="7">Protein-tyrosine phosphatase</fullName>
    </recommendedName>
</protein>
<evidence type="ECO:0000256" key="2">
    <source>
        <dbReference type="ARBA" id="ARBA00022490"/>
    </source>
</evidence>
<feature type="region of interest" description="Disordered" evidence="4">
    <location>
        <begin position="29"/>
        <end position="64"/>
    </location>
</feature>
<evidence type="ECO:0000313" key="6">
    <source>
        <dbReference type="Proteomes" id="UP000245942"/>
    </source>
</evidence>
<dbReference type="GO" id="GO:0005737">
    <property type="term" value="C:cytoplasm"/>
    <property type="evidence" value="ECO:0007669"/>
    <property type="project" value="UniProtKB-SubCell"/>
</dbReference>
<dbReference type="STRING" id="1684307.A0A316UFW1"/>
<evidence type="ECO:0000256" key="1">
    <source>
        <dbReference type="ARBA" id="ARBA00004496"/>
    </source>
</evidence>
<keyword evidence="6" id="KW-1185">Reference proteome</keyword>
<dbReference type="PRINTS" id="PR01911">
    <property type="entry name" value="PFDSPHPHTASE"/>
</dbReference>
<dbReference type="GO" id="GO:0052840">
    <property type="term" value="F:inositol diphosphate tetrakisphosphate diphosphatase activity"/>
    <property type="evidence" value="ECO:0007669"/>
    <property type="project" value="TreeGrafter"/>
</dbReference>
<dbReference type="SUPFAM" id="SSF52799">
    <property type="entry name" value="(Phosphotyrosine protein) phosphatases II"/>
    <property type="match status" value="1"/>
</dbReference>
<accession>A0A316UFW1</accession>
<name>A0A316UFW1_9BASI</name>
<dbReference type="PANTHER" id="PTHR31126:SF74">
    <property type="entry name" value="TYROSINE-PROTEIN PHOSPHATASE-LIKE PROTEIN OCA2"/>
    <property type="match status" value="1"/>
</dbReference>
<dbReference type="EMBL" id="KZ819321">
    <property type="protein sequence ID" value="PWN23828.1"/>
    <property type="molecule type" value="Genomic_DNA"/>
</dbReference>
<dbReference type="Pfam" id="PF03162">
    <property type="entry name" value="Y_phosphatase2"/>
    <property type="match status" value="1"/>
</dbReference>
<comment type="subcellular location">
    <subcellularLocation>
        <location evidence="1">Cytoplasm</location>
    </subcellularLocation>
</comment>
<dbReference type="InterPro" id="IPR029021">
    <property type="entry name" value="Prot-tyrosine_phosphatase-like"/>
</dbReference>
<dbReference type="InterPro" id="IPR004861">
    <property type="entry name" value="Siw14-like"/>
</dbReference>
<dbReference type="GO" id="GO:0016791">
    <property type="term" value="F:phosphatase activity"/>
    <property type="evidence" value="ECO:0007669"/>
    <property type="project" value="InterPro"/>
</dbReference>